<evidence type="ECO:0000313" key="3">
    <source>
        <dbReference type="Proteomes" id="UP001215598"/>
    </source>
</evidence>
<protein>
    <submittedName>
        <fullName evidence="2">Uncharacterized protein</fullName>
    </submittedName>
</protein>
<dbReference type="AlphaFoldDB" id="A0AAD7I8G5"/>
<comment type="caution">
    <text evidence="2">The sequence shown here is derived from an EMBL/GenBank/DDBJ whole genome shotgun (WGS) entry which is preliminary data.</text>
</comment>
<evidence type="ECO:0000313" key="2">
    <source>
        <dbReference type="EMBL" id="KAJ7737394.1"/>
    </source>
</evidence>
<gene>
    <name evidence="2" type="ORF">B0H16DRAFT_107642</name>
</gene>
<dbReference type="EMBL" id="JARKIB010000117">
    <property type="protein sequence ID" value="KAJ7737394.1"/>
    <property type="molecule type" value="Genomic_DNA"/>
</dbReference>
<feature type="region of interest" description="Disordered" evidence="1">
    <location>
        <begin position="1"/>
        <end position="58"/>
    </location>
</feature>
<name>A0AAD7I8G5_9AGAR</name>
<sequence length="333" mass="36183">MEKTPAPLPSDTSSSTFLPSVSSRKGHRKYKSSSGSSYRSSSMSEDVPDATLRSGIPKRSELNRVIGADMMKPTTELHGIPCAGVRITHGALSGLMAWRFFVQLDHKVNNKSKSDSSVHMYPAVITNFILDTGNPNSYVPAEALAALGYRGDVTPGAELTLLIQGVKTRCIVAESDDAGRVGLSFMTAGSLTYYFDAGLVAPVLYGQSVSLHFGIIIELTGNNHRRWEQGTPRTPGRRADDSGGGFTRAVMVGGFTVADMGDFDVLEGIVAAFMVRFLSSLLLHICEWPLRELEVEVARIYLCGRRLDVYALDSHFTYLLTGCMGSCNLKRTN</sequence>
<feature type="compositionally biased region" description="Low complexity" evidence="1">
    <location>
        <begin position="9"/>
        <end position="23"/>
    </location>
</feature>
<feature type="compositionally biased region" description="Low complexity" evidence="1">
    <location>
        <begin position="32"/>
        <end position="44"/>
    </location>
</feature>
<organism evidence="2 3">
    <name type="scientific">Mycena metata</name>
    <dbReference type="NCBI Taxonomy" id="1033252"/>
    <lineage>
        <taxon>Eukaryota</taxon>
        <taxon>Fungi</taxon>
        <taxon>Dikarya</taxon>
        <taxon>Basidiomycota</taxon>
        <taxon>Agaricomycotina</taxon>
        <taxon>Agaricomycetes</taxon>
        <taxon>Agaricomycetidae</taxon>
        <taxon>Agaricales</taxon>
        <taxon>Marasmiineae</taxon>
        <taxon>Mycenaceae</taxon>
        <taxon>Mycena</taxon>
    </lineage>
</organism>
<accession>A0AAD7I8G5</accession>
<dbReference type="Proteomes" id="UP001215598">
    <property type="component" value="Unassembled WGS sequence"/>
</dbReference>
<keyword evidence="3" id="KW-1185">Reference proteome</keyword>
<reference evidence="2" key="1">
    <citation type="submission" date="2023-03" db="EMBL/GenBank/DDBJ databases">
        <title>Massive genome expansion in bonnet fungi (Mycena s.s.) driven by repeated elements and novel gene families across ecological guilds.</title>
        <authorList>
            <consortium name="Lawrence Berkeley National Laboratory"/>
            <person name="Harder C.B."/>
            <person name="Miyauchi S."/>
            <person name="Viragh M."/>
            <person name="Kuo A."/>
            <person name="Thoen E."/>
            <person name="Andreopoulos B."/>
            <person name="Lu D."/>
            <person name="Skrede I."/>
            <person name="Drula E."/>
            <person name="Henrissat B."/>
            <person name="Morin E."/>
            <person name="Kohler A."/>
            <person name="Barry K."/>
            <person name="LaButti K."/>
            <person name="Morin E."/>
            <person name="Salamov A."/>
            <person name="Lipzen A."/>
            <person name="Mereny Z."/>
            <person name="Hegedus B."/>
            <person name="Baldrian P."/>
            <person name="Stursova M."/>
            <person name="Weitz H."/>
            <person name="Taylor A."/>
            <person name="Grigoriev I.V."/>
            <person name="Nagy L.G."/>
            <person name="Martin F."/>
            <person name="Kauserud H."/>
        </authorList>
    </citation>
    <scope>NUCLEOTIDE SEQUENCE</scope>
    <source>
        <strain evidence="2">CBHHK182m</strain>
    </source>
</reference>
<evidence type="ECO:0000256" key="1">
    <source>
        <dbReference type="SAM" id="MobiDB-lite"/>
    </source>
</evidence>
<proteinExistence type="predicted"/>